<dbReference type="Gene3D" id="3.30.530.20">
    <property type="match status" value="1"/>
</dbReference>
<dbReference type="AlphaFoldDB" id="A0AA96LEZ3"/>
<dbReference type="EMBL" id="CP130318">
    <property type="protein sequence ID" value="WNQ12023.1"/>
    <property type="molecule type" value="Genomic_DNA"/>
</dbReference>
<dbReference type="InterPro" id="IPR023393">
    <property type="entry name" value="START-like_dom_sf"/>
</dbReference>
<evidence type="ECO:0000256" key="1">
    <source>
        <dbReference type="ARBA" id="ARBA00006817"/>
    </source>
</evidence>
<keyword evidence="4" id="KW-1185">Reference proteome</keyword>
<evidence type="ECO:0000313" key="4">
    <source>
        <dbReference type="Proteomes" id="UP001305702"/>
    </source>
</evidence>
<name>A0AA96LEZ3_9BACL</name>
<accession>A0AA96LEZ3</accession>
<dbReference type="Pfam" id="PF08327">
    <property type="entry name" value="AHSA1"/>
    <property type="match status" value="1"/>
</dbReference>
<dbReference type="Proteomes" id="UP001305702">
    <property type="component" value="Chromosome"/>
</dbReference>
<feature type="domain" description="Activator of Hsp90 ATPase homologue 1/2-like C-terminal" evidence="2">
    <location>
        <begin position="22"/>
        <end position="131"/>
    </location>
</feature>
<organism evidence="3 4">
    <name type="scientific">Paenibacillus aurantius</name>
    <dbReference type="NCBI Taxonomy" id="2918900"/>
    <lineage>
        <taxon>Bacteria</taxon>
        <taxon>Bacillati</taxon>
        <taxon>Bacillota</taxon>
        <taxon>Bacilli</taxon>
        <taxon>Bacillales</taxon>
        <taxon>Paenibacillaceae</taxon>
        <taxon>Paenibacillus</taxon>
    </lineage>
</organism>
<dbReference type="SUPFAM" id="SSF55961">
    <property type="entry name" value="Bet v1-like"/>
    <property type="match status" value="1"/>
</dbReference>
<reference evidence="3 4" key="1">
    <citation type="submission" date="2022-02" db="EMBL/GenBank/DDBJ databases">
        <title>Paenibacillus sp. MBLB1776 Whole Genome Shotgun Sequencing.</title>
        <authorList>
            <person name="Hwang C.Y."/>
            <person name="Cho E.-S."/>
            <person name="Seo M.-J."/>
        </authorList>
    </citation>
    <scope>NUCLEOTIDE SEQUENCE [LARGE SCALE GENOMIC DNA]</scope>
    <source>
        <strain evidence="3 4">MBLB1776</strain>
    </source>
</reference>
<comment type="similarity">
    <text evidence="1">Belongs to the AHA1 family.</text>
</comment>
<proteinExistence type="inferred from homology"/>
<protein>
    <submittedName>
        <fullName evidence="3">SRPBCC family protein</fullName>
    </submittedName>
</protein>
<gene>
    <name evidence="3" type="ORF">MJA45_02885</name>
</gene>
<sequence>MLAVVKKTGEGYTARFERRLKHSVEKVWASLTKNEKLAQWFGQLQIQELRPGGIIRFDMKNGTFEELEILEVKEKEVLEYTWGKDRVRFELYPEGDGCRLVLIETIVQMTGHTPKDLAGWQVCLGLLEAAVDGQPKELDKSEWEVYYAQYEAELKPWLEEK</sequence>
<evidence type="ECO:0000259" key="2">
    <source>
        <dbReference type="Pfam" id="PF08327"/>
    </source>
</evidence>
<dbReference type="RefSeq" id="WP_315605800.1">
    <property type="nucleotide sequence ID" value="NZ_CP130318.1"/>
</dbReference>
<dbReference type="KEGG" id="paun:MJA45_02885"/>
<dbReference type="CDD" id="cd08899">
    <property type="entry name" value="SRPBCC_CalC_Aha1-like_6"/>
    <property type="match status" value="1"/>
</dbReference>
<evidence type="ECO:0000313" key="3">
    <source>
        <dbReference type="EMBL" id="WNQ12023.1"/>
    </source>
</evidence>
<dbReference type="InterPro" id="IPR013538">
    <property type="entry name" value="ASHA1/2-like_C"/>
</dbReference>